<name>G7J0F0_MEDTR</name>
<feature type="compositionally biased region" description="Basic and acidic residues" evidence="2">
    <location>
        <begin position="13"/>
        <end position="22"/>
    </location>
</feature>
<dbReference type="STRING" id="3880.G7J0F0"/>
<dbReference type="Proteomes" id="UP000002051">
    <property type="component" value="Chromosome 3"/>
</dbReference>
<dbReference type="SUPFAM" id="SSF52058">
    <property type="entry name" value="L domain-like"/>
    <property type="match status" value="1"/>
</dbReference>
<keyword evidence="5" id="KW-1185">Reference proteome</keyword>
<dbReference type="PaxDb" id="3880-AES68555"/>
<dbReference type="EnsemblPlants" id="AES68555">
    <property type="protein sequence ID" value="AES68555"/>
    <property type="gene ID" value="MTR_3g010120"/>
</dbReference>
<reference evidence="4" key="3">
    <citation type="submission" date="2015-04" db="UniProtKB">
        <authorList>
            <consortium name="EnsemblPlants"/>
        </authorList>
    </citation>
    <scope>IDENTIFICATION</scope>
    <source>
        <strain evidence="4">cv. Jemalong A17</strain>
    </source>
</reference>
<evidence type="ECO:0000313" key="5">
    <source>
        <dbReference type="Proteomes" id="UP000002051"/>
    </source>
</evidence>
<reference evidence="3 5" key="1">
    <citation type="journal article" date="2011" name="Nature">
        <title>The Medicago genome provides insight into the evolution of rhizobial symbioses.</title>
        <authorList>
            <person name="Young N.D."/>
            <person name="Debelle F."/>
            <person name="Oldroyd G.E."/>
            <person name="Geurts R."/>
            <person name="Cannon S.B."/>
            <person name="Udvardi M.K."/>
            <person name="Benedito V.A."/>
            <person name="Mayer K.F."/>
            <person name="Gouzy J."/>
            <person name="Schoof H."/>
            <person name="Van de Peer Y."/>
            <person name="Proost S."/>
            <person name="Cook D.R."/>
            <person name="Meyers B.C."/>
            <person name="Spannagl M."/>
            <person name="Cheung F."/>
            <person name="De Mita S."/>
            <person name="Krishnakumar V."/>
            <person name="Gundlach H."/>
            <person name="Zhou S."/>
            <person name="Mudge J."/>
            <person name="Bharti A.K."/>
            <person name="Murray J.D."/>
            <person name="Naoumkina M.A."/>
            <person name="Rosen B."/>
            <person name="Silverstein K.A."/>
            <person name="Tang H."/>
            <person name="Rombauts S."/>
            <person name="Zhao P.X."/>
            <person name="Zhou P."/>
            <person name="Barbe V."/>
            <person name="Bardou P."/>
            <person name="Bechner M."/>
            <person name="Bellec A."/>
            <person name="Berger A."/>
            <person name="Berges H."/>
            <person name="Bidwell S."/>
            <person name="Bisseling T."/>
            <person name="Choisne N."/>
            <person name="Couloux A."/>
            <person name="Denny R."/>
            <person name="Deshpande S."/>
            <person name="Dai X."/>
            <person name="Doyle J.J."/>
            <person name="Dudez A.M."/>
            <person name="Farmer A.D."/>
            <person name="Fouteau S."/>
            <person name="Franken C."/>
            <person name="Gibelin C."/>
            <person name="Gish J."/>
            <person name="Goldstein S."/>
            <person name="Gonzalez A.J."/>
            <person name="Green P.J."/>
            <person name="Hallab A."/>
            <person name="Hartog M."/>
            <person name="Hua A."/>
            <person name="Humphray S.J."/>
            <person name="Jeong D.H."/>
            <person name="Jing Y."/>
            <person name="Jocker A."/>
            <person name="Kenton S.M."/>
            <person name="Kim D.J."/>
            <person name="Klee K."/>
            <person name="Lai H."/>
            <person name="Lang C."/>
            <person name="Lin S."/>
            <person name="Macmil S.L."/>
            <person name="Magdelenat G."/>
            <person name="Matthews L."/>
            <person name="McCorrison J."/>
            <person name="Monaghan E.L."/>
            <person name="Mun J.H."/>
            <person name="Najar F.Z."/>
            <person name="Nicholson C."/>
            <person name="Noirot C."/>
            <person name="O'Bleness M."/>
            <person name="Paule C.R."/>
            <person name="Poulain J."/>
            <person name="Prion F."/>
            <person name="Qin B."/>
            <person name="Qu C."/>
            <person name="Retzel E.F."/>
            <person name="Riddle C."/>
            <person name="Sallet E."/>
            <person name="Samain S."/>
            <person name="Samson N."/>
            <person name="Sanders I."/>
            <person name="Saurat O."/>
            <person name="Scarpelli C."/>
            <person name="Schiex T."/>
            <person name="Segurens B."/>
            <person name="Severin A.J."/>
            <person name="Sherrier D.J."/>
            <person name="Shi R."/>
            <person name="Sims S."/>
            <person name="Singer S.R."/>
            <person name="Sinharoy S."/>
            <person name="Sterck L."/>
            <person name="Viollet A."/>
            <person name="Wang B.B."/>
            <person name="Wang K."/>
            <person name="Wang M."/>
            <person name="Wang X."/>
            <person name="Warfsmann J."/>
            <person name="Weissenbach J."/>
            <person name="White D.D."/>
            <person name="White J.D."/>
            <person name="Wiley G.B."/>
            <person name="Wincker P."/>
            <person name="Xing Y."/>
            <person name="Yang L."/>
            <person name="Yao Z."/>
            <person name="Ying F."/>
            <person name="Zhai J."/>
            <person name="Zhou L."/>
            <person name="Zuber A."/>
            <person name="Denarie J."/>
            <person name="Dixon R.A."/>
            <person name="May G.D."/>
            <person name="Schwartz D.C."/>
            <person name="Rogers J."/>
            <person name="Quetier F."/>
            <person name="Town C.D."/>
            <person name="Roe B.A."/>
        </authorList>
    </citation>
    <scope>NUCLEOTIDE SEQUENCE [LARGE SCALE GENOMIC DNA]</scope>
    <source>
        <strain evidence="3">A17</strain>
        <strain evidence="4 5">cv. Jemalong A17</strain>
    </source>
</reference>
<sequence>MVTQRAKSAKMHNGHDADENGESKIEIPEGLLISYRTHFLKAQSSESTYKGMYKSSIEEVVTLITRVEPTTLRLRFLKVSDAYMNGFLGPLPQELIKLPSLEQLDLGRNCFSGRIPPSNGNFKRLKFLILAG</sequence>
<dbReference type="AlphaFoldDB" id="G7J0F0"/>
<evidence type="ECO:0000313" key="4">
    <source>
        <dbReference type="EnsemblPlants" id="AES68555"/>
    </source>
</evidence>
<keyword evidence="1" id="KW-0732">Signal</keyword>
<gene>
    <name evidence="3" type="ordered locus">MTR_3g010120</name>
</gene>
<proteinExistence type="predicted"/>
<organism evidence="3 5">
    <name type="scientific">Medicago truncatula</name>
    <name type="common">Barrel medic</name>
    <name type="synonym">Medicago tribuloides</name>
    <dbReference type="NCBI Taxonomy" id="3880"/>
    <lineage>
        <taxon>Eukaryota</taxon>
        <taxon>Viridiplantae</taxon>
        <taxon>Streptophyta</taxon>
        <taxon>Embryophyta</taxon>
        <taxon>Tracheophyta</taxon>
        <taxon>Spermatophyta</taxon>
        <taxon>Magnoliopsida</taxon>
        <taxon>eudicotyledons</taxon>
        <taxon>Gunneridae</taxon>
        <taxon>Pentapetalae</taxon>
        <taxon>rosids</taxon>
        <taxon>fabids</taxon>
        <taxon>Fabales</taxon>
        <taxon>Fabaceae</taxon>
        <taxon>Papilionoideae</taxon>
        <taxon>50 kb inversion clade</taxon>
        <taxon>NPAAA clade</taxon>
        <taxon>Hologalegina</taxon>
        <taxon>IRL clade</taxon>
        <taxon>Trifolieae</taxon>
        <taxon>Medicago</taxon>
    </lineage>
</organism>
<accession>A0A0C3VB11</accession>
<keyword evidence="3" id="KW-0675">Receptor</keyword>
<dbReference type="HOGENOM" id="CLU_1920196_0_0_1"/>
<evidence type="ECO:0000313" key="3">
    <source>
        <dbReference type="EMBL" id="AES68555.2"/>
    </source>
</evidence>
<evidence type="ECO:0000256" key="2">
    <source>
        <dbReference type="SAM" id="MobiDB-lite"/>
    </source>
</evidence>
<dbReference type="Gene3D" id="3.80.10.10">
    <property type="entry name" value="Ribonuclease Inhibitor"/>
    <property type="match status" value="1"/>
</dbReference>
<dbReference type="InterPro" id="IPR032675">
    <property type="entry name" value="LRR_dom_sf"/>
</dbReference>
<dbReference type="PANTHER" id="PTHR47988">
    <property type="entry name" value="SOMATIC EMBRYOGENESIS RECEPTOR KINASE 1"/>
    <property type="match status" value="1"/>
</dbReference>
<reference evidence="3 5" key="2">
    <citation type="journal article" date="2014" name="BMC Genomics">
        <title>An improved genome release (version Mt4.0) for the model legume Medicago truncatula.</title>
        <authorList>
            <person name="Tang H."/>
            <person name="Krishnakumar V."/>
            <person name="Bidwell S."/>
            <person name="Rosen B."/>
            <person name="Chan A."/>
            <person name="Zhou S."/>
            <person name="Gentzbittel L."/>
            <person name="Childs K.L."/>
            <person name="Yandell M."/>
            <person name="Gundlach H."/>
            <person name="Mayer K.F."/>
            <person name="Schwartz D.C."/>
            <person name="Town C.D."/>
        </authorList>
    </citation>
    <scope>GENOME REANNOTATION</scope>
    <source>
        <strain evidence="4 5">cv. Jemalong A17</strain>
    </source>
</reference>
<feature type="region of interest" description="Disordered" evidence="2">
    <location>
        <begin position="1"/>
        <end position="22"/>
    </location>
</feature>
<dbReference type="GO" id="GO:0016301">
    <property type="term" value="F:kinase activity"/>
    <property type="evidence" value="ECO:0007669"/>
    <property type="project" value="UniProtKB-KW"/>
</dbReference>
<accession>G7J0F0</accession>
<dbReference type="EMBL" id="CM001219">
    <property type="protein sequence ID" value="AES68555.2"/>
    <property type="molecule type" value="Genomic_DNA"/>
</dbReference>
<keyword evidence="3" id="KW-0418">Kinase</keyword>
<keyword evidence="3" id="KW-0808">Transferase</keyword>
<protein>
    <submittedName>
        <fullName evidence="3">LRR receptor-like kinase, putative</fullName>
    </submittedName>
</protein>
<evidence type="ECO:0000256" key="1">
    <source>
        <dbReference type="ARBA" id="ARBA00022729"/>
    </source>
</evidence>